<dbReference type="Proteomes" id="UP001151760">
    <property type="component" value="Unassembled WGS sequence"/>
</dbReference>
<keyword evidence="2" id="KW-1185">Reference proteome</keyword>
<name>A0ABQ5AVK2_9ASTR</name>
<reference evidence="1" key="2">
    <citation type="submission" date="2022-01" db="EMBL/GenBank/DDBJ databases">
        <authorList>
            <person name="Yamashiro T."/>
            <person name="Shiraishi A."/>
            <person name="Satake H."/>
            <person name="Nakayama K."/>
        </authorList>
    </citation>
    <scope>NUCLEOTIDE SEQUENCE</scope>
</reference>
<dbReference type="EMBL" id="BQNB010012573">
    <property type="protein sequence ID" value="GJT05268.1"/>
    <property type="molecule type" value="Genomic_DNA"/>
</dbReference>
<evidence type="ECO:0000313" key="1">
    <source>
        <dbReference type="EMBL" id="GJT05268.1"/>
    </source>
</evidence>
<sequence>MISVSHTVGYEINTFFSSREQRIEFYSLNDVFVLPNNTAYSVNLIRHREQNLAEPRDECNEEFEFSKELLTELQNNTFSGRCEEDVIGHIGKVLEILDLVKIAGVDPFQLRMKSFPLSLSKDAKKWWMNEGDGNISTWKELVKKYIKKFDPLSCASNYDKMCDNDEEGRDPLEFIPSRNSKFKDHKKVDETTKRALLYTWIEIGKEEGLLNNEVSSDEEWEEI</sequence>
<reference evidence="1" key="1">
    <citation type="journal article" date="2022" name="Int. J. Mol. Sci.">
        <title>Draft Genome of Tanacetum Coccineum: Genomic Comparison of Closely Related Tanacetum-Family Plants.</title>
        <authorList>
            <person name="Yamashiro T."/>
            <person name="Shiraishi A."/>
            <person name="Nakayama K."/>
            <person name="Satake H."/>
        </authorList>
    </citation>
    <scope>NUCLEOTIDE SEQUENCE</scope>
</reference>
<accession>A0ABQ5AVK2</accession>
<proteinExistence type="predicted"/>
<evidence type="ECO:0000313" key="2">
    <source>
        <dbReference type="Proteomes" id="UP001151760"/>
    </source>
</evidence>
<gene>
    <name evidence="1" type="ORF">Tco_0839730</name>
</gene>
<comment type="caution">
    <text evidence="1">The sequence shown here is derived from an EMBL/GenBank/DDBJ whole genome shotgun (WGS) entry which is preliminary data.</text>
</comment>
<protein>
    <recommendedName>
        <fullName evidence="3">Retrotransposon gag domain-containing protein</fullName>
    </recommendedName>
</protein>
<organism evidence="1 2">
    <name type="scientific">Tanacetum coccineum</name>
    <dbReference type="NCBI Taxonomy" id="301880"/>
    <lineage>
        <taxon>Eukaryota</taxon>
        <taxon>Viridiplantae</taxon>
        <taxon>Streptophyta</taxon>
        <taxon>Embryophyta</taxon>
        <taxon>Tracheophyta</taxon>
        <taxon>Spermatophyta</taxon>
        <taxon>Magnoliopsida</taxon>
        <taxon>eudicotyledons</taxon>
        <taxon>Gunneridae</taxon>
        <taxon>Pentapetalae</taxon>
        <taxon>asterids</taxon>
        <taxon>campanulids</taxon>
        <taxon>Asterales</taxon>
        <taxon>Asteraceae</taxon>
        <taxon>Asteroideae</taxon>
        <taxon>Anthemideae</taxon>
        <taxon>Anthemidinae</taxon>
        <taxon>Tanacetum</taxon>
    </lineage>
</organism>
<evidence type="ECO:0008006" key="3">
    <source>
        <dbReference type="Google" id="ProtNLM"/>
    </source>
</evidence>